<gene>
    <name evidence="2" type="ORF">UFOPK1493_02028</name>
</gene>
<name>A0A6J6DLH3_9ZZZZ</name>
<feature type="domain" description="AB hydrolase-1" evidence="1">
    <location>
        <begin position="82"/>
        <end position="325"/>
    </location>
</feature>
<organism evidence="2">
    <name type="scientific">freshwater metagenome</name>
    <dbReference type="NCBI Taxonomy" id="449393"/>
    <lineage>
        <taxon>unclassified sequences</taxon>
        <taxon>metagenomes</taxon>
        <taxon>ecological metagenomes</taxon>
    </lineage>
</organism>
<dbReference type="InterPro" id="IPR000073">
    <property type="entry name" value="AB_hydrolase_1"/>
</dbReference>
<dbReference type="Gene3D" id="3.40.50.1820">
    <property type="entry name" value="alpha/beta hydrolase"/>
    <property type="match status" value="1"/>
</dbReference>
<accession>A0A6J6DLH3</accession>
<reference evidence="2" key="1">
    <citation type="submission" date="2020-05" db="EMBL/GenBank/DDBJ databases">
        <authorList>
            <person name="Chiriac C."/>
            <person name="Salcher M."/>
            <person name="Ghai R."/>
            <person name="Kavagutti S V."/>
        </authorList>
    </citation>
    <scope>NUCLEOTIDE SEQUENCE</scope>
</reference>
<dbReference type="Pfam" id="PF12697">
    <property type="entry name" value="Abhydrolase_6"/>
    <property type="match status" value="1"/>
</dbReference>
<sequence length="342" mass="37548">MQPEFAPVMPTAPYEHVGRLSRLMALVTLAGVPEWRRVRRAQAAVTPVDGPQVFTAVAPTYRTVAGRTIRIAEAGDPARPTVVFLSPFPLTILTFEPVWRLLADDVHLVGYDVPGLGKSPGGPEVMTYEFAARHLLGLLDELDLRDVHLVGHDIPSAIVLRAAAIDRSRIASLVIGDGPGVDIDATRLRLNGSLVHRLLTWGAPYRTFVGWAGAPVVLWVIKRLAFVRAQISEVELADQIEGYRGRRLRSMMAWFAGGREAVRTQVDPALERLDVPVHVVWGADDVIVLEEMGRELDRRLPRSCFTSIARAGHAPWADQPEIYADLVRSWVAGAHGQVTPTG</sequence>
<proteinExistence type="predicted"/>
<dbReference type="InterPro" id="IPR029058">
    <property type="entry name" value="AB_hydrolase_fold"/>
</dbReference>
<evidence type="ECO:0000313" key="2">
    <source>
        <dbReference type="EMBL" id="CAB4564991.1"/>
    </source>
</evidence>
<dbReference type="AlphaFoldDB" id="A0A6J6DLH3"/>
<dbReference type="SUPFAM" id="SSF53474">
    <property type="entry name" value="alpha/beta-Hydrolases"/>
    <property type="match status" value="1"/>
</dbReference>
<dbReference type="PANTHER" id="PTHR43689">
    <property type="entry name" value="HYDROLASE"/>
    <property type="match status" value="1"/>
</dbReference>
<evidence type="ECO:0000259" key="1">
    <source>
        <dbReference type="Pfam" id="PF12697"/>
    </source>
</evidence>
<dbReference type="PANTHER" id="PTHR43689:SF8">
    <property type="entry name" value="ALPHA_BETA-HYDROLASES SUPERFAMILY PROTEIN"/>
    <property type="match status" value="1"/>
</dbReference>
<dbReference type="EMBL" id="CAEZSR010000073">
    <property type="protein sequence ID" value="CAB4564991.1"/>
    <property type="molecule type" value="Genomic_DNA"/>
</dbReference>
<protein>
    <submittedName>
        <fullName evidence="2">Unannotated protein</fullName>
    </submittedName>
</protein>